<dbReference type="SMART" id="SM00399">
    <property type="entry name" value="ZnF_C4"/>
    <property type="match status" value="1"/>
</dbReference>
<dbReference type="InterPro" id="IPR052496">
    <property type="entry name" value="Orphan_Nuclear_Rcpt"/>
</dbReference>
<name>A0A915D479_9BILA</name>
<evidence type="ECO:0000256" key="3">
    <source>
        <dbReference type="ARBA" id="ARBA00022833"/>
    </source>
</evidence>
<dbReference type="GO" id="GO:0003700">
    <property type="term" value="F:DNA-binding transcription factor activity"/>
    <property type="evidence" value="ECO:0007669"/>
    <property type="project" value="InterPro"/>
</dbReference>
<dbReference type="InterPro" id="IPR001628">
    <property type="entry name" value="Znf_hrmn_rcpt"/>
</dbReference>
<evidence type="ECO:0000256" key="5">
    <source>
        <dbReference type="ARBA" id="ARBA00023125"/>
    </source>
</evidence>
<evidence type="ECO:0000256" key="1">
    <source>
        <dbReference type="ARBA" id="ARBA00022723"/>
    </source>
</evidence>
<reference evidence="11" key="1">
    <citation type="submission" date="2022-11" db="UniProtKB">
        <authorList>
            <consortium name="WormBaseParasite"/>
        </authorList>
    </citation>
    <scope>IDENTIFICATION</scope>
</reference>
<dbReference type="Gene3D" id="3.30.50.10">
    <property type="entry name" value="Erythroid Transcription Factor GATA-1, subunit A"/>
    <property type="match status" value="1"/>
</dbReference>
<evidence type="ECO:0000313" key="10">
    <source>
        <dbReference type="Proteomes" id="UP000887574"/>
    </source>
</evidence>
<keyword evidence="1" id="KW-0479">Metal-binding</keyword>
<evidence type="ECO:0000313" key="11">
    <source>
        <dbReference type="WBParaSite" id="jg15741"/>
    </source>
</evidence>
<sequence length="124" mass="14134">MPDKSSTKKKLEAPIICLVCGRKTACMHYGIPSCFGCKSFFRRIILSGVRYKCTYQSLADISHVVACRACRFDRCVLKGMNPMEIKLSKHLDINEITAELKEKKLAIQEKLKNQKQIATKVFFT</sequence>
<keyword evidence="8" id="KW-0539">Nucleus</keyword>
<organism evidence="10 11">
    <name type="scientific">Ditylenchus dipsaci</name>
    <dbReference type="NCBI Taxonomy" id="166011"/>
    <lineage>
        <taxon>Eukaryota</taxon>
        <taxon>Metazoa</taxon>
        <taxon>Ecdysozoa</taxon>
        <taxon>Nematoda</taxon>
        <taxon>Chromadorea</taxon>
        <taxon>Rhabditida</taxon>
        <taxon>Tylenchina</taxon>
        <taxon>Tylenchomorpha</taxon>
        <taxon>Sphaerularioidea</taxon>
        <taxon>Anguinidae</taxon>
        <taxon>Anguininae</taxon>
        <taxon>Ditylenchus</taxon>
    </lineage>
</organism>
<evidence type="ECO:0000256" key="7">
    <source>
        <dbReference type="ARBA" id="ARBA00023170"/>
    </source>
</evidence>
<dbReference type="Pfam" id="PF00105">
    <property type="entry name" value="zf-C4"/>
    <property type="match status" value="1"/>
</dbReference>
<keyword evidence="3" id="KW-0862">Zinc</keyword>
<dbReference type="SUPFAM" id="SSF57716">
    <property type="entry name" value="Glucocorticoid receptor-like (DNA-binding domain)"/>
    <property type="match status" value="1"/>
</dbReference>
<evidence type="ECO:0000256" key="8">
    <source>
        <dbReference type="ARBA" id="ARBA00023242"/>
    </source>
</evidence>
<evidence type="ECO:0000256" key="4">
    <source>
        <dbReference type="ARBA" id="ARBA00023015"/>
    </source>
</evidence>
<keyword evidence="7" id="KW-0675">Receptor</keyword>
<protein>
    <submittedName>
        <fullName evidence="11">Nuclear receptor domain-containing protein</fullName>
    </submittedName>
</protein>
<feature type="domain" description="Nuclear receptor" evidence="9">
    <location>
        <begin position="14"/>
        <end position="87"/>
    </location>
</feature>
<dbReference type="AlphaFoldDB" id="A0A915D479"/>
<dbReference type="PRINTS" id="PR00047">
    <property type="entry name" value="STROIDFINGER"/>
</dbReference>
<dbReference type="Proteomes" id="UP000887574">
    <property type="component" value="Unplaced"/>
</dbReference>
<dbReference type="PROSITE" id="PS51030">
    <property type="entry name" value="NUCLEAR_REC_DBD_2"/>
    <property type="match status" value="1"/>
</dbReference>
<dbReference type="PANTHER" id="PTHR47519">
    <property type="entry name" value="NUCLEAR HORMONE RECEPTOR FAMILY MEMBER NHR-31-RELATED"/>
    <property type="match status" value="1"/>
</dbReference>
<dbReference type="InterPro" id="IPR013088">
    <property type="entry name" value="Znf_NHR/GATA"/>
</dbReference>
<evidence type="ECO:0000259" key="9">
    <source>
        <dbReference type="PROSITE" id="PS51030"/>
    </source>
</evidence>
<evidence type="ECO:0000256" key="2">
    <source>
        <dbReference type="ARBA" id="ARBA00022771"/>
    </source>
</evidence>
<keyword evidence="2" id="KW-0863">Zinc-finger</keyword>
<dbReference type="GO" id="GO:0043565">
    <property type="term" value="F:sequence-specific DNA binding"/>
    <property type="evidence" value="ECO:0007669"/>
    <property type="project" value="InterPro"/>
</dbReference>
<dbReference type="GO" id="GO:0008270">
    <property type="term" value="F:zinc ion binding"/>
    <property type="evidence" value="ECO:0007669"/>
    <property type="project" value="UniProtKB-KW"/>
</dbReference>
<evidence type="ECO:0000256" key="6">
    <source>
        <dbReference type="ARBA" id="ARBA00023163"/>
    </source>
</evidence>
<accession>A0A915D479</accession>
<keyword evidence="5" id="KW-0238">DNA-binding</keyword>
<keyword evidence="4" id="KW-0805">Transcription regulation</keyword>
<dbReference type="WBParaSite" id="jg15741">
    <property type="protein sequence ID" value="jg15741"/>
    <property type="gene ID" value="jg15741"/>
</dbReference>
<keyword evidence="10" id="KW-1185">Reference proteome</keyword>
<dbReference type="PANTHER" id="PTHR47519:SF2">
    <property type="entry name" value="NUCLEAR HORMONE RECEPTOR FAMILY MEMBER NHR-97"/>
    <property type="match status" value="1"/>
</dbReference>
<proteinExistence type="predicted"/>
<keyword evidence="6" id="KW-0804">Transcription</keyword>